<name>A0ABS0AJX8_9GAMM</name>
<dbReference type="EMBL" id="ARXR01000025">
    <property type="protein sequence ID" value="MBF5053902.1"/>
    <property type="molecule type" value="Genomic_DNA"/>
</dbReference>
<accession>A0ABS0AJX8</accession>
<evidence type="ECO:0000259" key="1">
    <source>
        <dbReference type="Pfam" id="PF02481"/>
    </source>
</evidence>
<gene>
    <name evidence="2" type="ORF">ISO4_02504</name>
</gene>
<feature type="non-terminal residue" evidence="2">
    <location>
        <position position="114"/>
    </location>
</feature>
<organism evidence="2 3">
    <name type="scientific">Alloalcanivorax venustensis ISO4</name>
    <dbReference type="NCBI Taxonomy" id="1177184"/>
    <lineage>
        <taxon>Bacteria</taxon>
        <taxon>Pseudomonadati</taxon>
        <taxon>Pseudomonadota</taxon>
        <taxon>Gammaproteobacteria</taxon>
        <taxon>Oceanospirillales</taxon>
        <taxon>Alcanivoracaceae</taxon>
        <taxon>Alloalcanivorax</taxon>
    </lineage>
</organism>
<evidence type="ECO:0000313" key="2">
    <source>
        <dbReference type="EMBL" id="MBF5053902.1"/>
    </source>
</evidence>
<dbReference type="Gene3D" id="3.40.50.450">
    <property type="match status" value="1"/>
</dbReference>
<dbReference type="Pfam" id="PF02481">
    <property type="entry name" value="DNA_processg_A"/>
    <property type="match status" value="1"/>
</dbReference>
<feature type="domain" description="Smf/DprA SLOG" evidence="1">
    <location>
        <begin position="74"/>
        <end position="114"/>
    </location>
</feature>
<keyword evidence="3" id="KW-1185">Reference proteome</keyword>
<dbReference type="InterPro" id="IPR057666">
    <property type="entry name" value="DrpA_SLOG"/>
</dbReference>
<protein>
    <submittedName>
        <fullName evidence="2">Peptide deformylase</fullName>
    </submittedName>
</protein>
<sequence length="114" mass="12492">MDAQLKRLVLCAAFSPYSALLGRILREHAPDDTPLDRFRSWLPNKNRLPDRRLRHPEDLHGPLTALSGLGWRWLALGDDDYPPLLADLPDAPGVLAVRGDPAVLAGPQLAMVGA</sequence>
<reference evidence="2 3" key="1">
    <citation type="submission" date="2012-09" db="EMBL/GenBank/DDBJ databases">
        <title>Genome Sequence of alkane-degrading Bacterium Alcanivorax venustensis ISO4.</title>
        <authorList>
            <person name="Lai Q."/>
            <person name="Shao Z."/>
        </authorList>
    </citation>
    <scope>NUCLEOTIDE SEQUENCE [LARGE SCALE GENOMIC DNA]</scope>
    <source>
        <strain evidence="2 3">ISO4</strain>
    </source>
</reference>
<evidence type="ECO:0000313" key="3">
    <source>
        <dbReference type="Proteomes" id="UP000644441"/>
    </source>
</evidence>
<proteinExistence type="predicted"/>
<comment type="caution">
    <text evidence="2">The sequence shown here is derived from an EMBL/GenBank/DDBJ whole genome shotgun (WGS) entry which is preliminary data.</text>
</comment>
<dbReference type="Proteomes" id="UP000644441">
    <property type="component" value="Unassembled WGS sequence"/>
</dbReference>